<evidence type="ECO:0000313" key="3">
    <source>
        <dbReference type="EMBL" id="OHA01365.1"/>
    </source>
</evidence>
<sequence length="452" mass="50633">MIYTKQTWRMVVVVCITVFFVGLFFLGASAETPMERRSKLEEQIANLEKEAAVLDAELTKTKGETQTLKGEIQRLMNDIKKRELEIKKINLAIRQADIEIDEKNKGIGVTEGKMGNARKNLASNILLLYSYEQESILEILLRYSTISKFFSSVDTLYTVQASMNELILDLRHSRNELQEQKDELEEFQVGQEQLRGLADAEKRSISRIQKEKDRVLQVTKGKEAVYQTLLTKKKNDIAALRTQLFYLEKTGITAEDALKYAELAASRAGIRTAFLLAILEVETGKQFDEGVLSVGTNLGTGNWKTDMYDCYVKLGKRFTAEAQKNAFFKIVEGLGLNPNAMPVSRRPNYGCGGAMGPAQFIPTTWLLFSEKVSALTGHRPANPWNIEDAFTASAVFLSESGAKAKTLDGEKRAARTYISGRPTCSTSTTTGRACNYYANRVYNLSIEIDKVI</sequence>
<evidence type="ECO:0000259" key="2">
    <source>
        <dbReference type="Pfam" id="PF13406"/>
    </source>
</evidence>
<organism evidence="3 4">
    <name type="scientific">Candidatus Sungbacteria bacterium RIFCSPHIGHO2_02_FULL_51_29</name>
    <dbReference type="NCBI Taxonomy" id="1802273"/>
    <lineage>
        <taxon>Bacteria</taxon>
        <taxon>Candidatus Sungiibacteriota</taxon>
    </lineage>
</organism>
<dbReference type="InterPro" id="IPR031304">
    <property type="entry name" value="SLT_2"/>
</dbReference>
<dbReference type="AlphaFoldDB" id="A0A1G2KPP9"/>
<dbReference type="Gene3D" id="6.10.250.3150">
    <property type="match status" value="1"/>
</dbReference>
<feature type="coiled-coil region" evidence="1">
    <location>
        <begin position="163"/>
        <end position="190"/>
    </location>
</feature>
<comment type="caution">
    <text evidence="3">The sequence shown here is derived from an EMBL/GenBank/DDBJ whole genome shotgun (WGS) entry which is preliminary data.</text>
</comment>
<name>A0A1G2KPP9_9BACT</name>
<dbReference type="EMBL" id="MHQL01000064">
    <property type="protein sequence ID" value="OHA01365.1"/>
    <property type="molecule type" value="Genomic_DNA"/>
</dbReference>
<dbReference type="SUPFAM" id="SSF53955">
    <property type="entry name" value="Lysozyme-like"/>
    <property type="match status" value="1"/>
</dbReference>
<feature type="coiled-coil region" evidence="1">
    <location>
        <begin position="30"/>
        <end position="92"/>
    </location>
</feature>
<dbReference type="InterPro" id="IPR023346">
    <property type="entry name" value="Lysozyme-like_dom_sf"/>
</dbReference>
<protein>
    <recommendedName>
        <fullName evidence="2">Transglycosylase SLT domain-containing protein</fullName>
    </recommendedName>
</protein>
<feature type="domain" description="Transglycosylase SLT" evidence="2">
    <location>
        <begin position="264"/>
        <end position="404"/>
    </location>
</feature>
<proteinExistence type="predicted"/>
<evidence type="ECO:0000256" key="1">
    <source>
        <dbReference type="SAM" id="Coils"/>
    </source>
</evidence>
<accession>A0A1G2KPP9</accession>
<reference evidence="3 4" key="1">
    <citation type="journal article" date="2016" name="Nat. Commun.">
        <title>Thousands of microbial genomes shed light on interconnected biogeochemical processes in an aquifer system.</title>
        <authorList>
            <person name="Anantharaman K."/>
            <person name="Brown C.T."/>
            <person name="Hug L.A."/>
            <person name="Sharon I."/>
            <person name="Castelle C.J."/>
            <person name="Probst A.J."/>
            <person name="Thomas B.C."/>
            <person name="Singh A."/>
            <person name="Wilkins M.J."/>
            <person name="Karaoz U."/>
            <person name="Brodie E.L."/>
            <person name="Williams K.H."/>
            <person name="Hubbard S.S."/>
            <person name="Banfield J.F."/>
        </authorList>
    </citation>
    <scope>NUCLEOTIDE SEQUENCE [LARGE SCALE GENOMIC DNA]</scope>
</reference>
<evidence type="ECO:0000313" key="4">
    <source>
        <dbReference type="Proteomes" id="UP000177811"/>
    </source>
</evidence>
<dbReference type="Proteomes" id="UP000177811">
    <property type="component" value="Unassembled WGS sequence"/>
</dbReference>
<gene>
    <name evidence="3" type="ORF">A3C16_00860</name>
</gene>
<keyword evidence="1" id="KW-0175">Coiled coil</keyword>
<dbReference type="Pfam" id="PF13406">
    <property type="entry name" value="SLT_2"/>
    <property type="match status" value="1"/>
</dbReference>